<evidence type="ECO:0000259" key="1">
    <source>
        <dbReference type="PROSITE" id="PS50826"/>
    </source>
</evidence>
<dbReference type="InterPro" id="IPR004012">
    <property type="entry name" value="Run_dom"/>
</dbReference>
<dbReference type="Gene3D" id="1.20.58.900">
    <property type="match status" value="1"/>
</dbReference>
<dbReference type="GO" id="GO:0005829">
    <property type="term" value="C:cytosol"/>
    <property type="evidence" value="ECO:0007669"/>
    <property type="project" value="GOC"/>
</dbReference>
<dbReference type="Ensembl" id="ENSHHUT00000012593.1">
    <property type="protein sequence ID" value="ENSHHUP00000012207.1"/>
    <property type="gene ID" value="ENSHHUG00000007468.1"/>
</dbReference>
<evidence type="ECO:0000313" key="2">
    <source>
        <dbReference type="Ensembl" id="ENSHHUP00000012207.1"/>
    </source>
</evidence>
<dbReference type="SMART" id="SM00593">
    <property type="entry name" value="RUN"/>
    <property type="match status" value="1"/>
</dbReference>
<dbReference type="InterPro" id="IPR037213">
    <property type="entry name" value="Run_dom_sf"/>
</dbReference>
<evidence type="ECO:0000313" key="3">
    <source>
        <dbReference type="Proteomes" id="UP000314982"/>
    </source>
</evidence>
<dbReference type="AlphaFoldDB" id="A0A4W5K8G5"/>
<dbReference type="Pfam" id="PF02759">
    <property type="entry name" value="RUN"/>
    <property type="match status" value="1"/>
</dbReference>
<dbReference type="GO" id="GO:0005085">
    <property type="term" value="F:guanyl-nucleotide exchange factor activity"/>
    <property type="evidence" value="ECO:0007669"/>
    <property type="project" value="InterPro"/>
</dbReference>
<dbReference type="SUPFAM" id="SSF140741">
    <property type="entry name" value="RUN domain-like"/>
    <property type="match status" value="1"/>
</dbReference>
<dbReference type="InterPro" id="IPR047278">
    <property type="entry name" value="DEN5A/B"/>
</dbReference>
<dbReference type="Proteomes" id="UP000314982">
    <property type="component" value="Unassembled WGS sequence"/>
</dbReference>
<keyword evidence="3" id="KW-1185">Reference proteome</keyword>
<dbReference type="PANTHER" id="PTHR46070:SF2">
    <property type="entry name" value="DENN DOMAIN-CONTAINING PROTEIN 5A"/>
    <property type="match status" value="1"/>
</dbReference>
<reference evidence="2" key="3">
    <citation type="submission" date="2025-09" db="UniProtKB">
        <authorList>
            <consortium name="Ensembl"/>
        </authorList>
    </citation>
    <scope>IDENTIFICATION</scope>
</reference>
<sequence>MCVYVHLCVFFSSDLCAVYCILHRHIQNIGEIKTDVGKARAWVRLSMEKKLLSRHLKKLLSDHELTKKLYKRYAFLRCDDEKEQFLYHLLSFNAVDYFCFTNVFTTISECQQIRLE</sequence>
<reference evidence="2" key="2">
    <citation type="submission" date="2025-08" db="UniProtKB">
        <authorList>
            <consortium name="Ensembl"/>
        </authorList>
    </citation>
    <scope>IDENTIFICATION</scope>
</reference>
<dbReference type="GO" id="GO:0005802">
    <property type="term" value="C:trans-Golgi network"/>
    <property type="evidence" value="ECO:0007669"/>
    <property type="project" value="TreeGrafter"/>
</dbReference>
<name>A0A4W5K8G5_9TELE</name>
<feature type="domain" description="RUN" evidence="1">
    <location>
        <begin position="1"/>
        <end position="105"/>
    </location>
</feature>
<dbReference type="GeneTree" id="ENSGT00940000153678"/>
<dbReference type="FunFam" id="1.20.58.900:FF:000003">
    <property type="entry name" value="DENN domain containing 5A"/>
    <property type="match status" value="1"/>
</dbReference>
<organism evidence="2 3">
    <name type="scientific">Hucho hucho</name>
    <name type="common">huchen</name>
    <dbReference type="NCBI Taxonomy" id="62062"/>
    <lineage>
        <taxon>Eukaryota</taxon>
        <taxon>Metazoa</taxon>
        <taxon>Chordata</taxon>
        <taxon>Craniata</taxon>
        <taxon>Vertebrata</taxon>
        <taxon>Euteleostomi</taxon>
        <taxon>Actinopterygii</taxon>
        <taxon>Neopterygii</taxon>
        <taxon>Teleostei</taxon>
        <taxon>Protacanthopterygii</taxon>
        <taxon>Salmoniformes</taxon>
        <taxon>Salmonidae</taxon>
        <taxon>Salmoninae</taxon>
        <taxon>Hucho</taxon>
    </lineage>
</organism>
<accession>A0A4W5K8G5</accession>
<dbReference type="PROSITE" id="PS50826">
    <property type="entry name" value="RUN"/>
    <property type="match status" value="1"/>
</dbReference>
<dbReference type="GO" id="GO:0031267">
    <property type="term" value="F:small GTPase binding"/>
    <property type="evidence" value="ECO:0007669"/>
    <property type="project" value="InterPro"/>
</dbReference>
<proteinExistence type="predicted"/>
<dbReference type="GO" id="GO:0042147">
    <property type="term" value="P:retrograde transport, endosome to Golgi"/>
    <property type="evidence" value="ECO:0007669"/>
    <property type="project" value="TreeGrafter"/>
</dbReference>
<protein>
    <recommendedName>
        <fullName evidence="1">RUN domain-containing protein</fullName>
    </recommendedName>
</protein>
<reference evidence="3" key="1">
    <citation type="submission" date="2018-06" db="EMBL/GenBank/DDBJ databases">
        <title>Genome assembly of Danube salmon.</title>
        <authorList>
            <person name="Macqueen D.J."/>
            <person name="Gundappa M.K."/>
        </authorList>
    </citation>
    <scope>NUCLEOTIDE SEQUENCE [LARGE SCALE GENOMIC DNA]</scope>
</reference>
<dbReference type="PANTHER" id="PTHR46070">
    <property type="entry name" value="PINSTRIPE, ISOFORM A"/>
    <property type="match status" value="1"/>
</dbReference>